<name>A0AAV7LU73_PLEWA</name>
<keyword evidence="2" id="KW-1185">Reference proteome</keyword>
<protein>
    <submittedName>
        <fullName evidence="1">Uncharacterized protein</fullName>
    </submittedName>
</protein>
<evidence type="ECO:0000313" key="1">
    <source>
        <dbReference type="EMBL" id="KAJ1091160.1"/>
    </source>
</evidence>
<sequence>MQGVGGQPIQTYDGADNKLERRVSCRSSLFFQYGARVVLQVNSCEVGVMHDQPGFFIKLTLSGSKRKKSAVFKK</sequence>
<accession>A0AAV7LU73</accession>
<organism evidence="1 2">
    <name type="scientific">Pleurodeles waltl</name>
    <name type="common">Iberian ribbed newt</name>
    <dbReference type="NCBI Taxonomy" id="8319"/>
    <lineage>
        <taxon>Eukaryota</taxon>
        <taxon>Metazoa</taxon>
        <taxon>Chordata</taxon>
        <taxon>Craniata</taxon>
        <taxon>Vertebrata</taxon>
        <taxon>Euteleostomi</taxon>
        <taxon>Amphibia</taxon>
        <taxon>Batrachia</taxon>
        <taxon>Caudata</taxon>
        <taxon>Salamandroidea</taxon>
        <taxon>Salamandridae</taxon>
        <taxon>Pleurodelinae</taxon>
        <taxon>Pleurodeles</taxon>
    </lineage>
</organism>
<gene>
    <name evidence="1" type="ORF">NDU88_004287</name>
</gene>
<dbReference type="AlphaFoldDB" id="A0AAV7LU73"/>
<evidence type="ECO:0000313" key="2">
    <source>
        <dbReference type="Proteomes" id="UP001066276"/>
    </source>
</evidence>
<dbReference type="Proteomes" id="UP001066276">
    <property type="component" value="Chromosome 11"/>
</dbReference>
<comment type="caution">
    <text evidence="1">The sequence shown here is derived from an EMBL/GenBank/DDBJ whole genome shotgun (WGS) entry which is preliminary data.</text>
</comment>
<proteinExistence type="predicted"/>
<dbReference type="EMBL" id="JANPWB010000015">
    <property type="protein sequence ID" value="KAJ1091160.1"/>
    <property type="molecule type" value="Genomic_DNA"/>
</dbReference>
<reference evidence="1" key="1">
    <citation type="journal article" date="2022" name="bioRxiv">
        <title>Sequencing and chromosome-scale assembly of the giantPleurodeles waltlgenome.</title>
        <authorList>
            <person name="Brown T."/>
            <person name="Elewa A."/>
            <person name="Iarovenko S."/>
            <person name="Subramanian E."/>
            <person name="Araus A.J."/>
            <person name="Petzold A."/>
            <person name="Susuki M."/>
            <person name="Suzuki K.-i.T."/>
            <person name="Hayashi T."/>
            <person name="Toyoda A."/>
            <person name="Oliveira C."/>
            <person name="Osipova E."/>
            <person name="Leigh N.D."/>
            <person name="Simon A."/>
            <person name="Yun M.H."/>
        </authorList>
    </citation>
    <scope>NUCLEOTIDE SEQUENCE</scope>
    <source>
        <strain evidence="1">20211129_DDA</strain>
        <tissue evidence="1">Liver</tissue>
    </source>
</reference>